<keyword evidence="5 13" id="KW-1003">Cell membrane</keyword>
<dbReference type="STRING" id="71657.SAMN02982996_00010"/>
<keyword evidence="8 13" id="KW-0653">Protein transport</keyword>
<dbReference type="GO" id="GO:0005886">
    <property type="term" value="C:plasma membrane"/>
    <property type="evidence" value="ECO:0007669"/>
    <property type="project" value="UniProtKB-SubCell"/>
</dbReference>
<dbReference type="GO" id="GO:0044781">
    <property type="term" value="P:bacterial-type flagellum organization"/>
    <property type="evidence" value="ECO:0007669"/>
    <property type="project" value="UniProtKB-UniRule"/>
</dbReference>
<evidence type="ECO:0000256" key="13">
    <source>
        <dbReference type="RuleBase" id="RU362069"/>
    </source>
</evidence>
<dbReference type="AlphaFoldDB" id="A0A1H3VH84"/>
<feature type="transmembrane region" description="Helical" evidence="13">
    <location>
        <begin position="232"/>
        <end position="253"/>
    </location>
</feature>
<comment type="subcellular location">
    <subcellularLocation>
        <location evidence="13">Cell membrane</location>
        <topology evidence="13">Multi-pass membrane protein</topology>
    </subcellularLocation>
    <subcellularLocation>
        <location evidence="13">Bacterial flagellum basal body</location>
    </subcellularLocation>
</comment>
<dbReference type="InterPro" id="IPR005838">
    <property type="entry name" value="T3SS_IM_P"/>
</dbReference>
<keyword evidence="10 13" id="KW-0472">Membrane</keyword>
<evidence type="ECO:0000256" key="3">
    <source>
        <dbReference type="ARBA" id="ARBA00021714"/>
    </source>
</evidence>
<feature type="transmembrane region" description="Helical" evidence="13">
    <location>
        <begin position="54"/>
        <end position="83"/>
    </location>
</feature>
<comment type="function">
    <text evidence="1 13">Plays a role in the flagellum-specific transport system.</text>
</comment>
<keyword evidence="12 13" id="KW-1006">Bacterial flagellum protein export</keyword>
<feature type="transmembrane region" description="Helical" evidence="13">
    <location>
        <begin position="95"/>
        <end position="114"/>
    </location>
</feature>
<dbReference type="EMBL" id="FNQS01000001">
    <property type="protein sequence ID" value="SDZ74155.1"/>
    <property type="molecule type" value="Genomic_DNA"/>
</dbReference>
<evidence type="ECO:0000256" key="10">
    <source>
        <dbReference type="ARBA" id="ARBA00023136"/>
    </source>
</evidence>
<name>A0A1H3VH84_9GAMM</name>
<keyword evidence="14" id="KW-0966">Cell projection</keyword>
<dbReference type="NCBIfam" id="TIGR01103">
    <property type="entry name" value="fliP"/>
    <property type="match status" value="1"/>
</dbReference>
<keyword evidence="11" id="KW-0975">Bacterial flagellum</keyword>
<evidence type="ECO:0000256" key="11">
    <source>
        <dbReference type="ARBA" id="ARBA00023143"/>
    </source>
</evidence>
<reference evidence="14 15" key="1">
    <citation type="submission" date="2016-10" db="EMBL/GenBank/DDBJ databases">
        <authorList>
            <person name="de Groot N.N."/>
        </authorList>
    </citation>
    <scope>NUCLEOTIDE SEQUENCE [LARGE SCALE GENOMIC DNA]</scope>
    <source>
        <strain evidence="14 15">ATCC 29281</strain>
    </source>
</reference>
<evidence type="ECO:0000313" key="15">
    <source>
        <dbReference type="Proteomes" id="UP000187280"/>
    </source>
</evidence>
<keyword evidence="14" id="KW-0969">Cilium</keyword>
<sequence>MNRFSSRWASLLRRGFFAGVIVFIAPNAWAQLPGIISQPMANGAQSWSLPVQTLVLLTSLTFIPAVLLMMTSFTRIIIVLSLLRNAMGTATAPPNQIIVGLSLFLTFFIMSPVITKVYQDAYLPFSQDKISMEVAIDRGSAPVRQFMLRQTRETDLALFTRLADIPPLEGPEAIPMRVLVPAFVTSELKTAFQIGFTVFIPFLIIDLVVASVLMALGMMMVPPATVSLPFKLMLFVLVDGWQLLLSSLVQSFYS</sequence>
<dbReference type="PANTHER" id="PTHR30587">
    <property type="entry name" value="FLAGELLAR BIOSYNTHETIC PROTEIN FLIP"/>
    <property type="match status" value="1"/>
</dbReference>
<dbReference type="RefSeq" id="WP_026742998.1">
    <property type="nucleotide sequence ID" value="NZ_FNQS01000001.1"/>
</dbReference>
<keyword evidence="4 13" id="KW-0813">Transport</keyword>
<evidence type="ECO:0000256" key="12">
    <source>
        <dbReference type="ARBA" id="ARBA00023225"/>
    </source>
</evidence>
<dbReference type="GO" id="GO:0009306">
    <property type="term" value="P:protein secretion"/>
    <property type="evidence" value="ECO:0007669"/>
    <property type="project" value="UniProtKB-UniRule"/>
</dbReference>
<evidence type="ECO:0000256" key="4">
    <source>
        <dbReference type="ARBA" id="ARBA00022448"/>
    </source>
</evidence>
<comment type="similarity">
    <text evidence="2 13">Belongs to the FliP/MopC/SpaP family.</text>
</comment>
<dbReference type="InterPro" id="IPR005837">
    <property type="entry name" value="FliP"/>
</dbReference>
<keyword evidence="7 13" id="KW-1005">Bacterial flagellum biogenesis</keyword>
<evidence type="ECO:0000256" key="2">
    <source>
        <dbReference type="ARBA" id="ARBA00006257"/>
    </source>
</evidence>
<keyword evidence="14" id="KW-0282">Flagellum</keyword>
<dbReference type="GeneID" id="97762962"/>
<dbReference type="PRINTS" id="PR00951">
    <property type="entry name" value="FLGBIOSNFLIP"/>
</dbReference>
<evidence type="ECO:0000256" key="8">
    <source>
        <dbReference type="ARBA" id="ARBA00022927"/>
    </source>
</evidence>
<evidence type="ECO:0000256" key="1">
    <source>
        <dbReference type="ARBA" id="ARBA00003663"/>
    </source>
</evidence>
<evidence type="ECO:0000313" key="14">
    <source>
        <dbReference type="EMBL" id="SDZ74155.1"/>
    </source>
</evidence>
<dbReference type="PROSITE" id="PS01060">
    <property type="entry name" value="FLIP_1"/>
    <property type="match status" value="1"/>
</dbReference>
<evidence type="ECO:0000256" key="9">
    <source>
        <dbReference type="ARBA" id="ARBA00022989"/>
    </source>
</evidence>
<evidence type="ECO:0000256" key="5">
    <source>
        <dbReference type="ARBA" id="ARBA00022475"/>
    </source>
</evidence>
<evidence type="ECO:0000256" key="6">
    <source>
        <dbReference type="ARBA" id="ARBA00022692"/>
    </source>
</evidence>
<dbReference type="PRINTS" id="PR01302">
    <property type="entry name" value="TYPE3IMPPROT"/>
</dbReference>
<organism evidence="14 15">
    <name type="scientific">Lonsdalea quercina</name>
    <dbReference type="NCBI Taxonomy" id="71657"/>
    <lineage>
        <taxon>Bacteria</taxon>
        <taxon>Pseudomonadati</taxon>
        <taxon>Pseudomonadota</taxon>
        <taxon>Gammaproteobacteria</taxon>
        <taxon>Enterobacterales</taxon>
        <taxon>Pectobacteriaceae</taxon>
        <taxon>Lonsdalea</taxon>
    </lineage>
</organism>
<accession>A0A1H3VH84</accession>
<dbReference type="NCBIfam" id="NF009438">
    <property type="entry name" value="PRK12797.1"/>
    <property type="match status" value="1"/>
</dbReference>
<keyword evidence="15" id="KW-1185">Reference proteome</keyword>
<gene>
    <name evidence="13" type="primary">fliP</name>
    <name evidence="14" type="ORF">SAMN02982996_00010</name>
</gene>
<dbReference type="PROSITE" id="PS01061">
    <property type="entry name" value="FLIP_2"/>
    <property type="match status" value="1"/>
</dbReference>
<dbReference type="GO" id="GO:0009425">
    <property type="term" value="C:bacterial-type flagellum basal body"/>
    <property type="evidence" value="ECO:0007669"/>
    <property type="project" value="UniProtKB-SubCell"/>
</dbReference>
<dbReference type="PANTHER" id="PTHR30587:SF0">
    <property type="entry name" value="FLAGELLAR BIOSYNTHETIC PROTEIN FLIP"/>
    <property type="match status" value="1"/>
</dbReference>
<keyword evidence="9 13" id="KW-1133">Transmembrane helix</keyword>
<keyword evidence="6 13" id="KW-0812">Transmembrane</keyword>
<proteinExistence type="inferred from homology"/>
<dbReference type="Proteomes" id="UP000187280">
    <property type="component" value="Unassembled WGS sequence"/>
</dbReference>
<dbReference type="Pfam" id="PF00813">
    <property type="entry name" value="FliP"/>
    <property type="match status" value="1"/>
</dbReference>
<dbReference type="eggNOG" id="COG1338">
    <property type="taxonomic scope" value="Bacteria"/>
</dbReference>
<evidence type="ECO:0000256" key="7">
    <source>
        <dbReference type="ARBA" id="ARBA00022795"/>
    </source>
</evidence>
<protein>
    <recommendedName>
        <fullName evidence="3 13">Flagellar biosynthetic protein FliP</fullName>
    </recommendedName>
</protein>
<feature type="transmembrane region" description="Helical" evidence="13">
    <location>
        <begin position="194"/>
        <end position="220"/>
    </location>
</feature>